<dbReference type="Proteomes" id="UP000677436">
    <property type="component" value="Chromosome"/>
</dbReference>
<reference evidence="6" key="2">
    <citation type="journal article" date="2021" name="Microbiol. Resour. Announc.">
        <title>Complete Genome Sequence of Polycladomyces abyssicola JIR-001T, Isolated from Hemipelagic Sediment in Deep Seawater.</title>
        <authorList>
            <person name="Tsubouchi T."/>
            <person name="Kaneko Y."/>
        </authorList>
    </citation>
    <scope>NUCLEOTIDE SEQUENCE</scope>
    <source>
        <strain evidence="6">JIR-001</strain>
    </source>
</reference>
<keyword evidence="7" id="KW-1185">Reference proteome</keyword>
<dbReference type="AlphaFoldDB" id="A0A8D5UGQ7"/>
<protein>
    <submittedName>
        <fullName evidence="6">4-hydroxythreonine-4-phosphate dehydrogenase</fullName>
    </submittedName>
</protein>
<comment type="similarity">
    <text evidence="2">Belongs to the PdxA family. PdxA2 subfamily.</text>
</comment>
<keyword evidence="4" id="KW-0560">Oxidoreductase</keyword>
<evidence type="ECO:0000313" key="6">
    <source>
        <dbReference type="EMBL" id="BCU81878.1"/>
    </source>
</evidence>
<gene>
    <name evidence="6" type="primary">pdxA</name>
    <name evidence="6" type="ORF">JIR001_16610</name>
</gene>
<dbReference type="GO" id="GO:0046872">
    <property type="term" value="F:metal ion binding"/>
    <property type="evidence" value="ECO:0007669"/>
    <property type="project" value="UniProtKB-KW"/>
</dbReference>
<evidence type="ECO:0000256" key="1">
    <source>
        <dbReference type="ARBA" id="ARBA00001968"/>
    </source>
</evidence>
<keyword evidence="3" id="KW-0479">Metal-binding</keyword>
<reference evidence="6" key="1">
    <citation type="journal article" date="2013" name="Int. J. Syst. Evol. Microbiol.">
        <title>Polycladomyces abyssicola gen. nov., sp. nov., a thermophilic filamentous bacterium isolated from hemipelagic sediment.</title>
        <authorList>
            <person name="Tsubouchi T."/>
            <person name="Shimane Y."/>
            <person name="Mori K."/>
            <person name="Usui K."/>
            <person name="Hiraki T."/>
            <person name="Tame A."/>
            <person name="Uematsu K."/>
            <person name="Maruyama T."/>
            <person name="Hatada Y."/>
        </authorList>
    </citation>
    <scope>NUCLEOTIDE SEQUENCE</scope>
    <source>
        <strain evidence="6">JIR-001</strain>
    </source>
</reference>
<name>A0A8D5UGQ7_9BACL</name>
<dbReference type="NCBIfam" id="TIGR00557">
    <property type="entry name" value="pdxA"/>
    <property type="match status" value="1"/>
</dbReference>
<dbReference type="PANTHER" id="PTHR30004:SF6">
    <property type="entry name" value="D-THREONATE 4-PHOSPHATE DEHYDROGENASE"/>
    <property type="match status" value="1"/>
</dbReference>
<evidence type="ECO:0000256" key="4">
    <source>
        <dbReference type="ARBA" id="ARBA00023002"/>
    </source>
</evidence>
<dbReference type="GO" id="GO:0016491">
    <property type="term" value="F:oxidoreductase activity"/>
    <property type="evidence" value="ECO:0007669"/>
    <property type="project" value="UniProtKB-KW"/>
</dbReference>
<evidence type="ECO:0000256" key="3">
    <source>
        <dbReference type="ARBA" id="ARBA00022723"/>
    </source>
</evidence>
<dbReference type="SUPFAM" id="SSF53659">
    <property type="entry name" value="Isocitrate/Isopropylmalate dehydrogenase-like"/>
    <property type="match status" value="1"/>
</dbReference>
<sequence>MEQKRPILGITIGDPAGIGPEITLKALQEKEFYETAKPLVIGSIPVLEMIRERIGSSLRFHRVQHPGEGVYTHGTVDVLDLDNIQIDRLRLGEVQADCGQAAYEYIRKATELALGGEIDAVVTAPINKEALKAAGVPYIGHTEMLADLTGAKQEMTMFSVENVKIFFLTRHLSLVEACRKIGDPDFVLSGIRRSYASLSRLTGGTPKLAVAGLNPHAGEGGLLGREEIDAIQPAVKQAQAEGMDVVGPIPADSVFHFARQGAYDAVLSLYHDQGHIAAKMIDFEKTVSITLGLPILRTSVDHGTAFDIAGQNLASPVSMKEAIRAAVAYAGRYQNV</sequence>
<dbReference type="GO" id="GO:0051287">
    <property type="term" value="F:NAD binding"/>
    <property type="evidence" value="ECO:0007669"/>
    <property type="project" value="InterPro"/>
</dbReference>
<dbReference type="Gene3D" id="3.40.718.10">
    <property type="entry name" value="Isopropylmalate Dehydrogenase"/>
    <property type="match status" value="1"/>
</dbReference>
<accession>A0A8D5UGQ7</accession>
<proteinExistence type="inferred from homology"/>
<dbReference type="InterPro" id="IPR005255">
    <property type="entry name" value="PdxA_fam"/>
</dbReference>
<dbReference type="RefSeq" id="WP_212772301.1">
    <property type="nucleotide sequence ID" value="NZ_AP024601.1"/>
</dbReference>
<evidence type="ECO:0000313" key="7">
    <source>
        <dbReference type="Proteomes" id="UP000677436"/>
    </source>
</evidence>
<comment type="cofactor">
    <cofactor evidence="1">
        <name>a divalent metal cation</name>
        <dbReference type="ChEBI" id="CHEBI:60240"/>
    </cofactor>
</comment>
<dbReference type="NCBIfam" id="NF002992">
    <property type="entry name" value="PRK03743.1"/>
    <property type="match status" value="1"/>
</dbReference>
<organism evidence="6 7">
    <name type="scientific">Polycladomyces abyssicola</name>
    <dbReference type="NCBI Taxonomy" id="1125966"/>
    <lineage>
        <taxon>Bacteria</taxon>
        <taxon>Bacillati</taxon>
        <taxon>Bacillota</taxon>
        <taxon>Bacilli</taxon>
        <taxon>Bacillales</taxon>
        <taxon>Thermoactinomycetaceae</taxon>
        <taxon>Polycladomyces</taxon>
    </lineage>
</organism>
<evidence type="ECO:0000256" key="2">
    <source>
        <dbReference type="ARBA" id="ARBA00009464"/>
    </source>
</evidence>
<dbReference type="Pfam" id="PF04166">
    <property type="entry name" value="PdxA"/>
    <property type="match status" value="1"/>
</dbReference>
<keyword evidence="5" id="KW-0520">NAD</keyword>
<dbReference type="EMBL" id="AP024601">
    <property type="protein sequence ID" value="BCU81878.1"/>
    <property type="molecule type" value="Genomic_DNA"/>
</dbReference>
<evidence type="ECO:0000256" key="5">
    <source>
        <dbReference type="ARBA" id="ARBA00023027"/>
    </source>
</evidence>
<dbReference type="PANTHER" id="PTHR30004">
    <property type="entry name" value="4-HYDROXYTHREONINE-4-PHOSPHATE DEHYDROGENASE"/>
    <property type="match status" value="1"/>
</dbReference>
<dbReference type="KEGG" id="pabs:JIR001_16610"/>